<evidence type="ECO:0000256" key="1">
    <source>
        <dbReference type="ARBA" id="ARBA00004141"/>
    </source>
</evidence>
<feature type="transmembrane region" description="Helical" evidence="7">
    <location>
        <begin position="157"/>
        <end position="179"/>
    </location>
</feature>
<dbReference type="SUPFAM" id="SSF103473">
    <property type="entry name" value="MFS general substrate transporter"/>
    <property type="match status" value="1"/>
</dbReference>
<protein>
    <recommendedName>
        <fullName evidence="10">Major facilitator superfamily (MFS) profile domain-containing protein</fullName>
    </recommendedName>
</protein>
<dbReference type="FunFam" id="1.20.1250.20:FF:000064">
    <property type="entry name" value="MFS allantoate transporter"/>
    <property type="match status" value="1"/>
</dbReference>
<dbReference type="AlphaFoldDB" id="A0A507R3A5"/>
<dbReference type="Pfam" id="PF07690">
    <property type="entry name" value="MFS_1"/>
    <property type="match status" value="1"/>
</dbReference>
<dbReference type="Gene3D" id="1.20.1250.20">
    <property type="entry name" value="MFS general substrate transporter like domains"/>
    <property type="match status" value="1"/>
</dbReference>
<evidence type="ECO:0000313" key="9">
    <source>
        <dbReference type="Proteomes" id="UP000319663"/>
    </source>
</evidence>
<proteinExistence type="inferred from homology"/>
<keyword evidence="2" id="KW-0813">Transport</keyword>
<feature type="transmembrane region" description="Helical" evidence="7">
    <location>
        <begin position="222"/>
        <end position="242"/>
    </location>
</feature>
<keyword evidence="3 7" id="KW-0812">Transmembrane</keyword>
<keyword evidence="4 7" id="KW-1133">Transmembrane helix</keyword>
<reference evidence="8 9" key="1">
    <citation type="submission" date="2019-06" db="EMBL/GenBank/DDBJ databases">
        <title>Wine fermentation using esterase from Monascus purpureus.</title>
        <authorList>
            <person name="Geng C."/>
            <person name="Zhang Y."/>
        </authorList>
    </citation>
    <scope>NUCLEOTIDE SEQUENCE [LARGE SCALE GENOMIC DNA]</scope>
    <source>
        <strain evidence="8">HQ1</strain>
    </source>
</reference>
<evidence type="ECO:0008006" key="10">
    <source>
        <dbReference type="Google" id="ProtNLM"/>
    </source>
</evidence>
<comment type="similarity">
    <text evidence="6">Belongs to the major facilitator superfamily. Allantoate permease family.</text>
</comment>
<dbReference type="GO" id="GO:0022857">
    <property type="term" value="F:transmembrane transporter activity"/>
    <property type="evidence" value="ECO:0007669"/>
    <property type="project" value="InterPro"/>
</dbReference>
<name>A0A507R3A5_MONPU</name>
<sequence length="283" mass="31061">MEKKVEGGLSRSELGLDPAQLESVVDEKAEQAARLAEIPDEVTHEENQRTLRKIDWCLMPIMGICYALQYLDKAALSQSTLLGIKDVGNGGLGLHGSQFSWCTSIFYFGYLAFSAPSSYFIVRFPIGKYIALVVTVWGGILMCTAGCKSFSGLMAQRFFLGAAEAAVAPGFSLLTGMFYTRKEQPMRQAAWFLGNCLAIIVGGLIAYGVGTIDNPSLPRWKILFLIEGSITCAYGLTMFITLPDSVGTAWFLNEDQRRIAIARTVKNNTGDVFEDLSRFLSRA</sequence>
<evidence type="ECO:0000313" key="8">
    <source>
        <dbReference type="EMBL" id="TQB75686.1"/>
    </source>
</evidence>
<feature type="transmembrane region" description="Helical" evidence="7">
    <location>
        <begin position="129"/>
        <end position="151"/>
    </location>
</feature>
<evidence type="ECO:0000256" key="7">
    <source>
        <dbReference type="SAM" id="Phobius"/>
    </source>
</evidence>
<keyword evidence="9" id="KW-1185">Reference proteome</keyword>
<dbReference type="OrthoDB" id="6730379at2759"/>
<organism evidence="8 9">
    <name type="scientific">Monascus purpureus</name>
    <name type="common">Red mold</name>
    <name type="synonym">Monascus anka</name>
    <dbReference type="NCBI Taxonomy" id="5098"/>
    <lineage>
        <taxon>Eukaryota</taxon>
        <taxon>Fungi</taxon>
        <taxon>Dikarya</taxon>
        <taxon>Ascomycota</taxon>
        <taxon>Pezizomycotina</taxon>
        <taxon>Eurotiomycetes</taxon>
        <taxon>Eurotiomycetidae</taxon>
        <taxon>Eurotiales</taxon>
        <taxon>Aspergillaceae</taxon>
        <taxon>Monascus</taxon>
    </lineage>
</organism>
<keyword evidence="5 7" id="KW-0472">Membrane</keyword>
<dbReference type="InterPro" id="IPR011701">
    <property type="entry name" value="MFS"/>
</dbReference>
<evidence type="ECO:0000256" key="6">
    <source>
        <dbReference type="ARBA" id="ARBA00037968"/>
    </source>
</evidence>
<evidence type="ECO:0000256" key="3">
    <source>
        <dbReference type="ARBA" id="ARBA00022692"/>
    </source>
</evidence>
<comment type="caution">
    <text evidence="8">The sequence shown here is derived from an EMBL/GenBank/DDBJ whole genome shotgun (WGS) entry which is preliminary data.</text>
</comment>
<gene>
    <name evidence="8" type="ORF">MPDQ_002305</name>
</gene>
<dbReference type="Proteomes" id="UP000319663">
    <property type="component" value="Unassembled WGS sequence"/>
</dbReference>
<dbReference type="EMBL" id="VIFY01000017">
    <property type="protein sequence ID" value="TQB75686.1"/>
    <property type="molecule type" value="Genomic_DNA"/>
</dbReference>
<comment type="subcellular location">
    <subcellularLocation>
        <location evidence="1">Membrane</location>
        <topology evidence="1">Multi-pass membrane protein</topology>
    </subcellularLocation>
</comment>
<evidence type="ECO:0000256" key="4">
    <source>
        <dbReference type="ARBA" id="ARBA00022989"/>
    </source>
</evidence>
<feature type="transmembrane region" description="Helical" evidence="7">
    <location>
        <begin position="54"/>
        <end position="71"/>
    </location>
</feature>
<dbReference type="STRING" id="5098.A0A507R3A5"/>
<dbReference type="PANTHER" id="PTHR43791">
    <property type="entry name" value="PERMEASE-RELATED"/>
    <property type="match status" value="1"/>
</dbReference>
<dbReference type="InterPro" id="IPR036259">
    <property type="entry name" value="MFS_trans_sf"/>
</dbReference>
<evidence type="ECO:0000256" key="5">
    <source>
        <dbReference type="ARBA" id="ARBA00023136"/>
    </source>
</evidence>
<dbReference type="PANTHER" id="PTHR43791:SF103">
    <property type="entry name" value="MAJOR FACILITATOR SUPERFAMILY (MFS) PROFILE DOMAIN-CONTAINING PROTEIN-RELATED"/>
    <property type="match status" value="1"/>
</dbReference>
<accession>A0A507R3A5</accession>
<feature type="transmembrane region" description="Helical" evidence="7">
    <location>
        <begin position="191"/>
        <end position="210"/>
    </location>
</feature>
<evidence type="ECO:0000256" key="2">
    <source>
        <dbReference type="ARBA" id="ARBA00022448"/>
    </source>
</evidence>
<dbReference type="GO" id="GO:0016020">
    <property type="term" value="C:membrane"/>
    <property type="evidence" value="ECO:0007669"/>
    <property type="project" value="UniProtKB-SubCell"/>
</dbReference>